<dbReference type="EMBL" id="JAQQXT010000011">
    <property type="protein sequence ID" value="MDC8773382.1"/>
    <property type="molecule type" value="Genomic_DNA"/>
</dbReference>
<gene>
    <name evidence="4" type="ORF">PRZ03_17505</name>
</gene>
<evidence type="ECO:0000313" key="4">
    <source>
        <dbReference type="EMBL" id="MDC8773382.1"/>
    </source>
</evidence>
<dbReference type="SUPFAM" id="SSF54631">
    <property type="entry name" value="CBS-domain pair"/>
    <property type="match status" value="1"/>
</dbReference>
<keyword evidence="1 2" id="KW-0129">CBS domain</keyword>
<comment type="caution">
    <text evidence="4">The sequence shown here is derived from an EMBL/GenBank/DDBJ whole genome shotgun (WGS) entry which is preliminary data.</text>
</comment>
<dbReference type="InterPro" id="IPR046342">
    <property type="entry name" value="CBS_dom_sf"/>
</dbReference>
<organism evidence="4 5">
    <name type="scientific">Roseateles albus</name>
    <dbReference type="NCBI Taxonomy" id="2987525"/>
    <lineage>
        <taxon>Bacteria</taxon>
        <taxon>Pseudomonadati</taxon>
        <taxon>Pseudomonadota</taxon>
        <taxon>Betaproteobacteria</taxon>
        <taxon>Burkholderiales</taxon>
        <taxon>Sphaerotilaceae</taxon>
        <taxon>Roseateles</taxon>
    </lineage>
</organism>
<accession>A0ABT5KHH0</accession>
<protein>
    <submittedName>
        <fullName evidence="4">CBS domain-containing protein</fullName>
    </submittedName>
</protein>
<name>A0ABT5KHH0_9BURK</name>
<evidence type="ECO:0000256" key="2">
    <source>
        <dbReference type="PROSITE-ProRule" id="PRU00703"/>
    </source>
</evidence>
<dbReference type="SMART" id="SM00116">
    <property type="entry name" value="CBS"/>
    <property type="match status" value="2"/>
</dbReference>
<keyword evidence="5" id="KW-1185">Reference proteome</keyword>
<dbReference type="InterPro" id="IPR000644">
    <property type="entry name" value="CBS_dom"/>
</dbReference>
<evidence type="ECO:0000256" key="1">
    <source>
        <dbReference type="ARBA" id="ARBA00023122"/>
    </source>
</evidence>
<evidence type="ECO:0000313" key="5">
    <source>
        <dbReference type="Proteomes" id="UP001221189"/>
    </source>
</evidence>
<dbReference type="Pfam" id="PF00571">
    <property type="entry name" value="CBS"/>
    <property type="match status" value="2"/>
</dbReference>
<evidence type="ECO:0000259" key="3">
    <source>
        <dbReference type="PROSITE" id="PS51371"/>
    </source>
</evidence>
<proteinExistence type="predicted"/>
<dbReference type="InterPro" id="IPR051257">
    <property type="entry name" value="Diverse_CBS-Domain"/>
</dbReference>
<dbReference type="Proteomes" id="UP001221189">
    <property type="component" value="Unassembled WGS sequence"/>
</dbReference>
<dbReference type="PANTHER" id="PTHR43080:SF2">
    <property type="entry name" value="CBS DOMAIN-CONTAINING PROTEIN"/>
    <property type="match status" value="1"/>
</dbReference>
<dbReference type="PROSITE" id="PS51371">
    <property type="entry name" value="CBS"/>
    <property type="match status" value="2"/>
</dbReference>
<dbReference type="Gene3D" id="3.10.580.10">
    <property type="entry name" value="CBS-domain"/>
    <property type="match status" value="1"/>
</dbReference>
<sequence>MNDPELKPEATRSVAQPAVSAIQAVARSRLLTVPVDAHLVNVAALLSSAQISVVVVCSETGEVLGIITETMLVKQLGMGRADFFSTRADAVMTRDIRSCGLQDLLPDVLTMMHKQGLIHVLLVDADNRPLGVVNMRDGLRALLQAGNHEEELLRSYVMGIGYQ</sequence>
<feature type="domain" description="CBS" evidence="3">
    <location>
        <begin position="26"/>
        <end position="83"/>
    </location>
</feature>
<feature type="domain" description="CBS" evidence="3">
    <location>
        <begin position="92"/>
        <end position="150"/>
    </location>
</feature>
<dbReference type="PANTHER" id="PTHR43080">
    <property type="entry name" value="CBS DOMAIN-CONTAINING PROTEIN CBSX3, MITOCHONDRIAL"/>
    <property type="match status" value="1"/>
</dbReference>
<reference evidence="4 5" key="1">
    <citation type="submission" date="2022-10" db="EMBL/GenBank/DDBJ databases">
        <title>Paucibacter sp. hw1 Genome sequencing.</title>
        <authorList>
            <person name="Park S."/>
        </authorList>
    </citation>
    <scope>NUCLEOTIDE SEQUENCE [LARGE SCALE GENOMIC DNA]</scope>
    <source>
        <strain evidence="5">hw1</strain>
    </source>
</reference>
<dbReference type="RefSeq" id="WP_273601513.1">
    <property type="nucleotide sequence ID" value="NZ_JAQQXT010000011.1"/>
</dbReference>